<dbReference type="Gramene" id="OGLUM06G18620.1">
    <property type="protein sequence ID" value="OGLUM06G18620.1"/>
    <property type="gene ID" value="OGLUM06G18620"/>
</dbReference>
<keyword evidence="2" id="KW-1185">Reference proteome</keyword>
<dbReference type="AlphaFoldDB" id="A0A0E0AAK2"/>
<evidence type="ECO:0000313" key="2">
    <source>
        <dbReference type="Proteomes" id="UP000026961"/>
    </source>
</evidence>
<sequence length="138" mass="15163">MAQDIVQSSCIIISAYKYHHLSLGGITTSNYIVICNTITKTLVIPGTYMVSDKTWYDGQRFALIGGYEQARWCCMLKIGNQDGELVLVQFDIGGVTIFSLMSLLRKGQIDGDVKVDAEHVGVDSHDVQDSQASDERAA</sequence>
<reference evidence="1" key="1">
    <citation type="submission" date="2015-04" db="UniProtKB">
        <authorList>
            <consortium name="EnsemblPlants"/>
        </authorList>
    </citation>
    <scope>IDENTIFICATION</scope>
</reference>
<reference evidence="1" key="2">
    <citation type="submission" date="2018-05" db="EMBL/GenBank/DDBJ databases">
        <title>OgluRS3 (Oryza glumaepatula Reference Sequence Version 3).</title>
        <authorList>
            <person name="Zhang J."/>
            <person name="Kudrna D."/>
            <person name="Lee S."/>
            <person name="Talag J."/>
            <person name="Welchert J."/>
            <person name="Wing R.A."/>
        </authorList>
    </citation>
    <scope>NUCLEOTIDE SEQUENCE [LARGE SCALE GENOMIC DNA]</scope>
</reference>
<organism evidence="1">
    <name type="scientific">Oryza glumipatula</name>
    <dbReference type="NCBI Taxonomy" id="40148"/>
    <lineage>
        <taxon>Eukaryota</taxon>
        <taxon>Viridiplantae</taxon>
        <taxon>Streptophyta</taxon>
        <taxon>Embryophyta</taxon>
        <taxon>Tracheophyta</taxon>
        <taxon>Spermatophyta</taxon>
        <taxon>Magnoliopsida</taxon>
        <taxon>Liliopsida</taxon>
        <taxon>Poales</taxon>
        <taxon>Poaceae</taxon>
        <taxon>BOP clade</taxon>
        <taxon>Oryzoideae</taxon>
        <taxon>Oryzeae</taxon>
        <taxon>Oryzinae</taxon>
        <taxon>Oryza</taxon>
    </lineage>
</organism>
<accession>A0A0E0AAK2</accession>
<dbReference type="Proteomes" id="UP000026961">
    <property type="component" value="Chromosome 6"/>
</dbReference>
<protein>
    <submittedName>
        <fullName evidence="1">Uncharacterized protein</fullName>
    </submittedName>
</protein>
<proteinExistence type="predicted"/>
<evidence type="ECO:0000313" key="1">
    <source>
        <dbReference type="EnsemblPlants" id="OGLUM06G18620.1"/>
    </source>
</evidence>
<name>A0A0E0AAK2_9ORYZ</name>
<dbReference type="EnsemblPlants" id="OGLUM06G18620.1">
    <property type="protein sequence ID" value="OGLUM06G18620.1"/>
    <property type="gene ID" value="OGLUM06G18620"/>
</dbReference>
<dbReference type="HOGENOM" id="CLU_1858481_0_0_1"/>